<feature type="non-terminal residue" evidence="2">
    <location>
        <position position="1"/>
    </location>
</feature>
<dbReference type="Proteomes" id="UP000237347">
    <property type="component" value="Unassembled WGS sequence"/>
</dbReference>
<evidence type="ECO:0000256" key="1">
    <source>
        <dbReference type="SAM" id="Phobius"/>
    </source>
</evidence>
<dbReference type="PANTHER" id="PTHR33386">
    <property type="entry name" value="OS02G0740600 PROTEIN"/>
    <property type="match status" value="1"/>
</dbReference>
<gene>
    <name evidence="2" type="ORF">CFP56_004492</name>
</gene>
<dbReference type="EMBL" id="PKMF04000123">
    <property type="protein sequence ID" value="KAK7848752.1"/>
    <property type="molecule type" value="Genomic_DNA"/>
</dbReference>
<keyword evidence="1" id="KW-0812">Transmembrane</keyword>
<dbReference type="PANTHER" id="PTHR33386:SF5">
    <property type="entry name" value="OS02G0740600 PROTEIN"/>
    <property type="match status" value="1"/>
</dbReference>
<name>A0AAW0LBC2_QUESU</name>
<proteinExistence type="predicted"/>
<feature type="transmembrane region" description="Helical" evidence="1">
    <location>
        <begin position="50"/>
        <end position="72"/>
    </location>
</feature>
<accession>A0AAW0LBC2</accession>
<keyword evidence="1" id="KW-0472">Membrane</keyword>
<keyword evidence="3" id="KW-1185">Reference proteome</keyword>
<sequence>KIGDELVKTKAIASTGVKKVKEGTAVGLHWIRDKGHGAKEADVKQIQTKLLVWVCAHVYCFGLVLDGVVLVIQRKMGGERVDQKIGDELVKTKAIASTGVKKVKEGTAVGLHWIRDKYQKN</sequence>
<protein>
    <submittedName>
        <fullName evidence="2">Uncharacterized protein</fullName>
    </submittedName>
</protein>
<comment type="caution">
    <text evidence="2">The sequence shown here is derived from an EMBL/GenBank/DDBJ whole genome shotgun (WGS) entry which is preliminary data.</text>
</comment>
<keyword evidence="1" id="KW-1133">Transmembrane helix</keyword>
<evidence type="ECO:0000313" key="3">
    <source>
        <dbReference type="Proteomes" id="UP000237347"/>
    </source>
</evidence>
<reference evidence="2 3" key="1">
    <citation type="journal article" date="2018" name="Sci. Data">
        <title>The draft genome sequence of cork oak.</title>
        <authorList>
            <person name="Ramos A.M."/>
            <person name="Usie A."/>
            <person name="Barbosa P."/>
            <person name="Barros P.M."/>
            <person name="Capote T."/>
            <person name="Chaves I."/>
            <person name="Simoes F."/>
            <person name="Abreu I."/>
            <person name="Carrasquinho I."/>
            <person name="Faro C."/>
            <person name="Guimaraes J.B."/>
            <person name="Mendonca D."/>
            <person name="Nobrega F."/>
            <person name="Rodrigues L."/>
            <person name="Saibo N.J.M."/>
            <person name="Varela M.C."/>
            <person name="Egas C."/>
            <person name="Matos J."/>
            <person name="Miguel C.M."/>
            <person name="Oliveira M.M."/>
            <person name="Ricardo C.P."/>
            <person name="Goncalves S."/>
        </authorList>
    </citation>
    <scope>NUCLEOTIDE SEQUENCE [LARGE SCALE GENOMIC DNA]</scope>
    <source>
        <strain evidence="3">cv. HL8</strain>
    </source>
</reference>
<evidence type="ECO:0000313" key="2">
    <source>
        <dbReference type="EMBL" id="KAK7848752.1"/>
    </source>
</evidence>
<organism evidence="2 3">
    <name type="scientific">Quercus suber</name>
    <name type="common">Cork oak</name>
    <dbReference type="NCBI Taxonomy" id="58331"/>
    <lineage>
        <taxon>Eukaryota</taxon>
        <taxon>Viridiplantae</taxon>
        <taxon>Streptophyta</taxon>
        <taxon>Embryophyta</taxon>
        <taxon>Tracheophyta</taxon>
        <taxon>Spermatophyta</taxon>
        <taxon>Magnoliopsida</taxon>
        <taxon>eudicotyledons</taxon>
        <taxon>Gunneridae</taxon>
        <taxon>Pentapetalae</taxon>
        <taxon>rosids</taxon>
        <taxon>fabids</taxon>
        <taxon>Fagales</taxon>
        <taxon>Fagaceae</taxon>
        <taxon>Quercus</taxon>
    </lineage>
</organism>
<dbReference type="AlphaFoldDB" id="A0AAW0LBC2"/>